<sequence length="150" mass="16656">MTNPGTRTRTILPDSRATGVLAGPELGLPGRSISTSQQQQQQGRETCGQNLTLKLDWTGLLFCSGTRRQVVITSSNHHQDLLNVCTAHGTGMNIDLQQASEQAKELLRPEGQVIEFQYGFRSERIKSDKPEEDPVRRFSHEDGCEDESGF</sequence>
<dbReference type="EMBL" id="LVLJ01000057">
    <property type="protein sequence ID" value="OAE35829.1"/>
    <property type="molecule type" value="Genomic_DNA"/>
</dbReference>
<feature type="compositionally biased region" description="Basic and acidic residues" evidence="1">
    <location>
        <begin position="123"/>
        <end position="142"/>
    </location>
</feature>
<evidence type="ECO:0000256" key="1">
    <source>
        <dbReference type="SAM" id="MobiDB-lite"/>
    </source>
</evidence>
<feature type="region of interest" description="Disordered" evidence="1">
    <location>
        <begin position="1"/>
        <end position="44"/>
    </location>
</feature>
<name>A0A176WRU0_MARPO</name>
<keyword evidence="3" id="KW-1185">Reference proteome</keyword>
<reference evidence="2" key="1">
    <citation type="submission" date="2016-03" db="EMBL/GenBank/DDBJ databases">
        <title>Mechanisms controlling the formation of the plant cell surface in tip-growing cells are functionally conserved among land plants.</title>
        <authorList>
            <person name="Honkanen S."/>
            <person name="Jones V.A."/>
            <person name="Morieri G."/>
            <person name="Champion C."/>
            <person name="Hetherington A.J."/>
            <person name="Kelly S."/>
            <person name="Saint-Marcoux D."/>
            <person name="Proust H."/>
            <person name="Prescott H."/>
            <person name="Dolan L."/>
        </authorList>
    </citation>
    <scope>NUCLEOTIDE SEQUENCE [LARGE SCALE GENOMIC DNA]</scope>
    <source>
        <tissue evidence="2">Whole gametophyte</tissue>
    </source>
</reference>
<dbReference type="Proteomes" id="UP000077202">
    <property type="component" value="Unassembled WGS sequence"/>
</dbReference>
<accession>A0A176WRU0</accession>
<organism evidence="2 3">
    <name type="scientific">Marchantia polymorpha subsp. ruderalis</name>
    <dbReference type="NCBI Taxonomy" id="1480154"/>
    <lineage>
        <taxon>Eukaryota</taxon>
        <taxon>Viridiplantae</taxon>
        <taxon>Streptophyta</taxon>
        <taxon>Embryophyta</taxon>
        <taxon>Marchantiophyta</taxon>
        <taxon>Marchantiopsida</taxon>
        <taxon>Marchantiidae</taxon>
        <taxon>Marchantiales</taxon>
        <taxon>Marchantiaceae</taxon>
        <taxon>Marchantia</taxon>
    </lineage>
</organism>
<dbReference type="AlphaFoldDB" id="A0A176WRU0"/>
<proteinExistence type="predicted"/>
<feature type="region of interest" description="Disordered" evidence="1">
    <location>
        <begin position="123"/>
        <end position="150"/>
    </location>
</feature>
<comment type="caution">
    <text evidence="2">The sequence shown here is derived from an EMBL/GenBank/DDBJ whole genome shotgun (WGS) entry which is preliminary data.</text>
</comment>
<evidence type="ECO:0000313" key="3">
    <source>
        <dbReference type="Proteomes" id="UP000077202"/>
    </source>
</evidence>
<protein>
    <submittedName>
        <fullName evidence="2">Uncharacterized protein</fullName>
    </submittedName>
</protein>
<evidence type="ECO:0000313" key="2">
    <source>
        <dbReference type="EMBL" id="OAE35829.1"/>
    </source>
</evidence>
<gene>
    <name evidence="2" type="ORF">AXG93_4225s1330</name>
</gene>